<dbReference type="InterPro" id="IPR052775">
    <property type="entry name" value="IUN_hydrolase"/>
</dbReference>
<dbReference type="InterPro" id="IPR036452">
    <property type="entry name" value="Ribo_hydro-like"/>
</dbReference>
<accession>A0A9J6H8I4</accession>
<dbReference type="Proteomes" id="UP000821853">
    <property type="component" value="Unassembled WGS sequence"/>
</dbReference>
<comment type="caution">
    <text evidence="4">The sequence shown here is derived from an EMBL/GenBank/DDBJ whole genome shotgun (WGS) entry which is preliminary data.</text>
</comment>
<dbReference type="VEuPathDB" id="VectorBase:HLOH_045958"/>
<name>A0A9J6H8I4_HAELO</name>
<dbReference type="OrthoDB" id="432381at2759"/>
<dbReference type="PANTHER" id="PTHR46190:SF1">
    <property type="entry name" value="SI:CH211-201H21.5"/>
    <property type="match status" value="1"/>
</dbReference>
<feature type="region of interest" description="Disordered" evidence="2">
    <location>
        <begin position="1"/>
        <end position="68"/>
    </location>
</feature>
<dbReference type="SUPFAM" id="SSF53590">
    <property type="entry name" value="Nucleoside hydrolase"/>
    <property type="match status" value="1"/>
</dbReference>
<protein>
    <recommendedName>
        <fullName evidence="3">Inosine/uridine-preferring nucleoside hydrolase domain-containing protein</fullName>
    </recommendedName>
</protein>
<dbReference type="PANTHER" id="PTHR46190">
    <property type="entry name" value="SI:CH211-201H21.5-RELATED"/>
    <property type="match status" value="1"/>
</dbReference>
<dbReference type="Gene3D" id="3.90.245.10">
    <property type="entry name" value="Ribonucleoside hydrolase-like"/>
    <property type="match status" value="1"/>
</dbReference>
<evidence type="ECO:0000256" key="1">
    <source>
        <dbReference type="ARBA" id="ARBA00009176"/>
    </source>
</evidence>
<dbReference type="GO" id="GO:0016799">
    <property type="term" value="F:hydrolase activity, hydrolyzing N-glycosyl compounds"/>
    <property type="evidence" value="ECO:0007669"/>
    <property type="project" value="InterPro"/>
</dbReference>
<dbReference type="Pfam" id="PF01156">
    <property type="entry name" value="IU_nuc_hydro"/>
    <property type="match status" value="1"/>
</dbReference>
<evidence type="ECO:0000256" key="2">
    <source>
        <dbReference type="SAM" id="MobiDB-lite"/>
    </source>
</evidence>
<dbReference type="InterPro" id="IPR001910">
    <property type="entry name" value="Inosine/uridine_hydrolase_dom"/>
</dbReference>
<gene>
    <name evidence="4" type="ORF">HPB48_025186</name>
</gene>
<sequence>MGETGLHASEFPRRATNRQQLAIADRGEQSSINSDNDARRCDSTLPSHSSRCSEADDGSSLSSPGGGKAKMSEQLLIIDTDVGIDDALALMLALANPDKCKILAITCVAGNVELSKVYTNVLRILNYCKKLQIPVYQGCSRPLVQKGIHCTVFHGQDGLGGASEKLPMPTDDLEPPKEHASVAMVELVQKHPGALTLVALGPLTNVALAQRLDTTFLSNLKELVIMGGTFEGRGNETPTGEFNFTCDPEAASVVLNEVDCKARIVTYEPCQDHLLDWDWFETWVGGPSKMAQLVRAMTEHPAQRQREVLQRQGFMSCDLLAMASVLSPALILHRERFPAWVELHGATTRGMLVVDRRPSIKWHHGKQPNVEFLLRFNMEGLKDLYARMLE</sequence>
<evidence type="ECO:0000259" key="3">
    <source>
        <dbReference type="Pfam" id="PF01156"/>
    </source>
</evidence>
<reference evidence="4 5" key="1">
    <citation type="journal article" date="2020" name="Cell">
        <title>Large-Scale Comparative Analyses of Tick Genomes Elucidate Their Genetic Diversity and Vector Capacities.</title>
        <authorList>
            <consortium name="Tick Genome and Microbiome Consortium (TIGMIC)"/>
            <person name="Jia N."/>
            <person name="Wang J."/>
            <person name="Shi W."/>
            <person name="Du L."/>
            <person name="Sun Y."/>
            <person name="Zhan W."/>
            <person name="Jiang J.F."/>
            <person name="Wang Q."/>
            <person name="Zhang B."/>
            <person name="Ji P."/>
            <person name="Bell-Sakyi L."/>
            <person name="Cui X.M."/>
            <person name="Yuan T.T."/>
            <person name="Jiang B.G."/>
            <person name="Yang W.F."/>
            <person name="Lam T.T."/>
            <person name="Chang Q.C."/>
            <person name="Ding S.J."/>
            <person name="Wang X.J."/>
            <person name="Zhu J.G."/>
            <person name="Ruan X.D."/>
            <person name="Zhao L."/>
            <person name="Wei J.T."/>
            <person name="Ye R.Z."/>
            <person name="Que T.C."/>
            <person name="Du C.H."/>
            <person name="Zhou Y.H."/>
            <person name="Cheng J.X."/>
            <person name="Dai P.F."/>
            <person name="Guo W.B."/>
            <person name="Han X.H."/>
            <person name="Huang E.J."/>
            <person name="Li L.F."/>
            <person name="Wei W."/>
            <person name="Gao Y.C."/>
            <person name="Liu J.Z."/>
            <person name="Shao H.Z."/>
            <person name="Wang X."/>
            <person name="Wang C.C."/>
            <person name="Yang T.C."/>
            <person name="Huo Q.B."/>
            <person name="Li W."/>
            <person name="Chen H.Y."/>
            <person name="Chen S.E."/>
            <person name="Zhou L.G."/>
            <person name="Ni X.B."/>
            <person name="Tian J.H."/>
            <person name="Sheng Y."/>
            <person name="Liu T."/>
            <person name="Pan Y.S."/>
            <person name="Xia L.Y."/>
            <person name="Li J."/>
            <person name="Zhao F."/>
            <person name="Cao W.C."/>
        </authorList>
    </citation>
    <scope>NUCLEOTIDE SEQUENCE [LARGE SCALE GENOMIC DNA]</scope>
    <source>
        <strain evidence="4">HaeL-2018</strain>
    </source>
</reference>
<comment type="similarity">
    <text evidence="1">Belongs to the IUNH family.</text>
</comment>
<organism evidence="4 5">
    <name type="scientific">Haemaphysalis longicornis</name>
    <name type="common">Bush tick</name>
    <dbReference type="NCBI Taxonomy" id="44386"/>
    <lineage>
        <taxon>Eukaryota</taxon>
        <taxon>Metazoa</taxon>
        <taxon>Ecdysozoa</taxon>
        <taxon>Arthropoda</taxon>
        <taxon>Chelicerata</taxon>
        <taxon>Arachnida</taxon>
        <taxon>Acari</taxon>
        <taxon>Parasitiformes</taxon>
        <taxon>Ixodida</taxon>
        <taxon>Ixodoidea</taxon>
        <taxon>Ixodidae</taxon>
        <taxon>Haemaphysalinae</taxon>
        <taxon>Haemaphysalis</taxon>
    </lineage>
</organism>
<dbReference type="CDD" id="cd02649">
    <property type="entry name" value="nuc_hydro_CeIAG"/>
    <property type="match status" value="1"/>
</dbReference>
<feature type="domain" description="Inosine/uridine-preferring nucleoside hydrolase" evidence="3">
    <location>
        <begin position="76"/>
        <end position="382"/>
    </location>
</feature>
<dbReference type="AlphaFoldDB" id="A0A9J6H8I4"/>
<dbReference type="OMA" id="REYYATV"/>
<dbReference type="EMBL" id="JABSTR010001172">
    <property type="protein sequence ID" value="KAH9383580.1"/>
    <property type="molecule type" value="Genomic_DNA"/>
</dbReference>
<keyword evidence="5" id="KW-1185">Reference proteome</keyword>
<evidence type="ECO:0000313" key="4">
    <source>
        <dbReference type="EMBL" id="KAH9383580.1"/>
    </source>
</evidence>
<evidence type="ECO:0000313" key="5">
    <source>
        <dbReference type="Proteomes" id="UP000821853"/>
    </source>
</evidence>
<proteinExistence type="inferred from homology"/>